<dbReference type="Gene3D" id="1.10.287.80">
    <property type="entry name" value="ATP synthase, gamma subunit, helix hairpin domain"/>
    <property type="match status" value="1"/>
</dbReference>
<evidence type="ECO:0000256" key="10">
    <source>
        <dbReference type="SAM" id="Coils"/>
    </source>
</evidence>
<keyword evidence="4" id="KW-0813">Transport</keyword>
<dbReference type="Pfam" id="PF00231">
    <property type="entry name" value="ATP-synt"/>
    <property type="match status" value="1"/>
</dbReference>
<comment type="subcellular location">
    <subcellularLocation>
        <location evidence="2">Membrane</location>
        <topology evidence="2">Peripheral membrane protein</topology>
    </subcellularLocation>
</comment>
<keyword evidence="6" id="KW-0406">Ion transport</keyword>
<keyword evidence="8" id="KW-0139">CF(1)</keyword>
<organism evidence="11 12">
    <name type="scientific">Donghicola tyrosinivorans</name>
    <dbReference type="NCBI Taxonomy" id="1652492"/>
    <lineage>
        <taxon>Bacteria</taxon>
        <taxon>Pseudomonadati</taxon>
        <taxon>Pseudomonadota</taxon>
        <taxon>Alphaproteobacteria</taxon>
        <taxon>Rhodobacterales</taxon>
        <taxon>Roseobacteraceae</taxon>
        <taxon>Donghicola</taxon>
    </lineage>
</organism>
<evidence type="ECO:0000256" key="6">
    <source>
        <dbReference type="ARBA" id="ARBA00023065"/>
    </source>
</evidence>
<name>A0A2T0WER0_9RHOB</name>
<sequence>MTSGAEIAARIQGLEQLGDLVQALRSMAGSRVHQAQNALSGTEGFRKTVEGAILSLRAPVHVEGAGASLLVITSETGFVGGFNNRIIEKVKSVRRPEERLVIVGRRGQILSAEQGLGVDGSFQMTSRADGVTTLARRVLADVGQVAEARIIFAAHQQGGTFKVTERQILPLSLTQQSTDNDAPLHHLPLRTLMAELSQEYLFAEVAQALMESLVSENNARLMTMDAAARNIDETLENLRREERTARQEQITTDMLDVIVGVEAQRQ</sequence>
<evidence type="ECO:0000313" key="11">
    <source>
        <dbReference type="EMBL" id="PRY85199.1"/>
    </source>
</evidence>
<dbReference type="OrthoDB" id="6169121at2"/>
<evidence type="ECO:0000256" key="8">
    <source>
        <dbReference type="ARBA" id="ARBA00023196"/>
    </source>
</evidence>
<dbReference type="GO" id="GO:0045259">
    <property type="term" value="C:proton-transporting ATP synthase complex"/>
    <property type="evidence" value="ECO:0007669"/>
    <property type="project" value="UniProtKB-KW"/>
</dbReference>
<keyword evidence="9" id="KW-0066">ATP synthesis</keyword>
<gene>
    <name evidence="11" type="ORF">CLV74_11724</name>
</gene>
<evidence type="ECO:0000256" key="5">
    <source>
        <dbReference type="ARBA" id="ARBA00022781"/>
    </source>
</evidence>
<dbReference type="Gene3D" id="3.40.1380.10">
    <property type="match status" value="1"/>
</dbReference>
<dbReference type="PRINTS" id="PR00126">
    <property type="entry name" value="ATPASEGAMMA"/>
</dbReference>
<dbReference type="AlphaFoldDB" id="A0A2T0WER0"/>
<protein>
    <submittedName>
        <fullName evidence="11">F-type H+-transporting ATPase subunit gamma</fullName>
    </submittedName>
</protein>
<evidence type="ECO:0000256" key="9">
    <source>
        <dbReference type="ARBA" id="ARBA00023310"/>
    </source>
</evidence>
<reference evidence="11 12" key="1">
    <citation type="submission" date="2018-03" db="EMBL/GenBank/DDBJ databases">
        <title>Genomic Encyclopedia of Archaeal and Bacterial Type Strains, Phase II (KMG-II): from individual species to whole genera.</title>
        <authorList>
            <person name="Goeker M."/>
        </authorList>
    </citation>
    <scope>NUCLEOTIDE SEQUENCE [LARGE SCALE GENOMIC DNA]</scope>
    <source>
        <strain evidence="11 12">DSM 100212</strain>
    </source>
</reference>
<keyword evidence="5" id="KW-0375">Hydrogen ion transport</keyword>
<evidence type="ECO:0000313" key="12">
    <source>
        <dbReference type="Proteomes" id="UP000238392"/>
    </source>
</evidence>
<comment type="function">
    <text evidence="1">Produces ATP from ADP in the presence of a proton gradient across the membrane. The gamma chain is believed to be important in regulating ATPase activity and the flow of protons through the CF(0) complex.</text>
</comment>
<dbReference type="GO" id="GO:0046933">
    <property type="term" value="F:proton-transporting ATP synthase activity, rotational mechanism"/>
    <property type="evidence" value="ECO:0007669"/>
    <property type="project" value="InterPro"/>
</dbReference>
<keyword evidence="10" id="KW-0175">Coiled coil</keyword>
<evidence type="ECO:0000256" key="2">
    <source>
        <dbReference type="ARBA" id="ARBA00004170"/>
    </source>
</evidence>
<dbReference type="SUPFAM" id="SSF52943">
    <property type="entry name" value="ATP synthase (F1-ATPase), gamma subunit"/>
    <property type="match status" value="1"/>
</dbReference>
<dbReference type="PANTHER" id="PTHR11693">
    <property type="entry name" value="ATP SYNTHASE GAMMA CHAIN"/>
    <property type="match status" value="1"/>
</dbReference>
<dbReference type="RefSeq" id="WP_106267722.1">
    <property type="nucleotide sequence ID" value="NZ_PVTQ01000017.1"/>
</dbReference>
<comment type="similarity">
    <text evidence="3">Belongs to the ATPase gamma chain family.</text>
</comment>
<dbReference type="InterPro" id="IPR035968">
    <property type="entry name" value="ATP_synth_F1_ATPase_gsu"/>
</dbReference>
<dbReference type="PANTHER" id="PTHR11693:SF22">
    <property type="entry name" value="ATP SYNTHASE SUBUNIT GAMMA, MITOCHONDRIAL"/>
    <property type="match status" value="1"/>
</dbReference>
<evidence type="ECO:0000256" key="3">
    <source>
        <dbReference type="ARBA" id="ARBA00007681"/>
    </source>
</evidence>
<accession>A0A2T0WER0</accession>
<evidence type="ECO:0000256" key="7">
    <source>
        <dbReference type="ARBA" id="ARBA00023136"/>
    </source>
</evidence>
<dbReference type="EMBL" id="PVTQ01000017">
    <property type="protein sequence ID" value="PRY85199.1"/>
    <property type="molecule type" value="Genomic_DNA"/>
</dbReference>
<feature type="coiled-coil region" evidence="10">
    <location>
        <begin position="221"/>
        <end position="251"/>
    </location>
</feature>
<dbReference type="InterPro" id="IPR000131">
    <property type="entry name" value="ATP_synth_F1_gsu"/>
</dbReference>
<keyword evidence="7" id="KW-0472">Membrane</keyword>
<keyword evidence="12" id="KW-1185">Reference proteome</keyword>
<comment type="caution">
    <text evidence="11">The sequence shown here is derived from an EMBL/GenBank/DDBJ whole genome shotgun (WGS) entry which is preliminary data.</text>
</comment>
<evidence type="ECO:0000256" key="4">
    <source>
        <dbReference type="ARBA" id="ARBA00022448"/>
    </source>
</evidence>
<evidence type="ECO:0000256" key="1">
    <source>
        <dbReference type="ARBA" id="ARBA00003456"/>
    </source>
</evidence>
<dbReference type="Proteomes" id="UP000238392">
    <property type="component" value="Unassembled WGS sequence"/>
</dbReference>
<proteinExistence type="inferred from homology"/>